<evidence type="ECO:0000256" key="1">
    <source>
        <dbReference type="SAM" id="MobiDB-lite"/>
    </source>
</evidence>
<dbReference type="AlphaFoldDB" id="A0A0C3S1T1"/>
<evidence type="ECO:0000313" key="3">
    <source>
        <dbReference type="EMBL" id="KIP01495.1"/>
    </source>
</evidence>
<evidence type="ECO:0000313" key="4">
    <source>
        <dbReference type="Proteomes" id="UP000053257"/>
    </source>
</evidence>
<feature type="transmembrane region" description="Helical" evidence="2">
    <location>
        <begin position="296"/>
        <end position="318"/>
    </location>
</feature>
<proteinExistence type="predicted"/>
<keyword evidence="2" id="KW-1133">Transmembrane helix</keyword>
<evidence type="ECO:0008006" key="5">
    <source>
        <dbReference type="Google" id="ProtNLM"/>
    </source>
</evidence>
<gene>
    <name evidence="3" type="ORF">PHLGIDRAFT_17168</name>
</gene>
<accession>A0A0C3S1T1</accession>
<protein>
    <recommendedName>
        <fullName evidence="5">Glycoside hydrolase family 76 protein</fullName>
    </recommendedName>
</protein>
<dbReference type="HOGENOM" id="CLU_803067_0_0_1"/>
<dbReference type="EMBL" id="KN840780">
    <property type="protein sequence ID" value="KIP01495.1"/>
    <property type="molecule type" value="Genomic_DNA"/>
</dbReference>
<feature type="compositionally biased region" description="Low complexity" evidence="1">
    <location>
        <begin position="267"/>
        <end position="281"/>
    </location>
</feature>
<dbReference type="STRING" id="745531.A0A0C3S1T1"/>
<feature type="region of interest" description="Disordered" evidence="1">
    <location>
        <begin position="255"/>
        <end position="286"/>
    </location>
</feature>
<name>A0A0C3S1T1_PHLG1</name>
<feature type="non-terminal residue" evidence="3">
    <location>
        <position position="1"/>
    </location>
</feature>
<evidence type="ECO:0000256" key="2">
    <source>
        <dbReference type="SAM" id="Phobius"/>
    </source>
</evidence>
<keyword evidence="2" id="KW-0812">Transmembrane</keyword>
<reference evidence="3 4" key="1">
    <citation type="journal article" date="2014" name="PLoS Genet.">
        <title>Analysis of the Phlebiopsis gigantea genome, transcriptome and secretome provides insight into its pioneer colonization strategies of wood.</title>
        <authorList>
            <person name="Hori C."/>
            <person name="Ishida T."/>
            <person name="Igarashi K."/>
            <person name="Samejima M."/>
            <person name="Suzuki H."/>
            <person name="Master E."/>
            <person name="Ferreira P."/>
            <person name="Ruiz-Duenas F.J."/>
            <person name="Held B."/>
            <person name="Canessa P."/>
            <person name="Larrondo L.F."/>
            <person name="Schmoll M."/>
            <person name="Druzhinina I.S."/>
            <person name="Kubicek C.P."/>
            <person name="Gaskell J.A."/>
            <person name="Kersten P."/>
            <person name="St John F."/>
            <person name="Glasner J."/>
            <person name="Sabat G."/>
            <person name="Splinter BonDurant S."/>
            <person name="Syed K."/>
            <person name="Yadav J."/>
            <person name="Mgbeahuruike A.C."/>
            <person name="Kovalchuk A."/>
            <person name="Asiegbu F.O."/>
            <person name="Lackner G."/>
            <person name="Hoffmeister D."/>
            <person name="Rencoret J."/>
            <person name="Gutierrez A."/>
            <person name="Sun H."/>
            <person name="Lindquist E."/>
            <person name="Barry K."/>
            <person name="Riley R."/>
            <person name="Grigoriev I.V."/>
            <person name="Henrissat B."/>
            <person name="Kues U."/>
            <person name="Berka R.M."/>
            <person name="Martinez A.T."/>
            <person name="Covert S.F."/>
            <person name="Blanchette R.A."/>
            <person name="Cullen D."/>
        </authorList>
    </citation>
    <scope>NUCLEOTIDE SEQUENCE [LARGE SCALE GENOMIC DNA]</scope>
    <source>
        <strain evidence="3 4">11061_1 CR5-6</strain>
    </source>
</reference>
<organism evidence="3 4">
    <name type="scientific">Phlebiopsis gigantea (strain 11061_1 CR5-6)</name>
    <name type="common">White-rot fungus</name>
    <name type="synonym">Peniophora gigantea</name>
    <dbReference type="NCBI Taxonomy" id="745531"/>
    <lineage>
        <taxon>Eukaryota</taxon>
        <taxon>Fungi</taxon>
        <taxon>Dikarya</taxon>
        <taxon>Basidiomycota</taxon>
        <taxon>Agaricomycotina</taxon>
        <taxon>Agaricomycetes</taxon>
        <taxon>Polyporales</taxon>
        <taxon>Phanerochaetaceae</taxon>
        <taxon>Phlebiopsis</taxon>
    </lineage>
</organism>
<keyword evidence="4" id="KW-1185">Reference proteome</keyword>
<sequence length="346" mass="36883">CANSHVIAELYGITAVDAYKAYHDPSTLTSAEVLWNLANQYVVQPADAANGNDTYRIAAELSASFVRAQLYDQVIVLDHMNLTSCSLSTPTPSYNTGFLIDALSTLTVTNSSWTPFLNTLVSAAVPFTQWTGTDGVNIESQKAQSLSSIFRCRINGPMESQLSRSIPIEAYLFRGLYSAWLQVHVQSNSSEMANFIETYVNTQNWATTQGSNLYSGTWHGPPSDGLSDFGQVDAAFVLNAALAFSIANASPGAQGPGFPSSTTSSFLGTTPTPTNGLPNTTHHPDASRATLSTGGLVGVVISGLFIVSILVIVVVLLFNGKSHQIQPALNRGSHWHKMVTQSASGS</sequence>
<dbReference type="OrthoDB" id="3223195at2759"/>
<keyword evidence="2" id="KW-0472">Membrane</keyword>
<dbReference type="Proteomes" id="UP000053257">
    <property type="component" value="Unassembled WGS sequence"/>
</dbReference>